<dbReference type="Proteomes" id="UP001348265">
    <property type="component" value="Unassembled WGS sequence"/>
</dbReference>
<sequence length="783" mass="83189">MPEPTDTTDTPELPEIPEEEAAGRIGAWWRAGGHGGQVAFLGAAGGHDASAVMRETAGHVPGSVVVDATGLTAEQVMRQALTALGVDLSADQRDDWRFALGSWSEERLLLVVNAHRAGPTRRSYEPERLVTHTLPWLARGKLAVMVHVVPELLPDRVDSRAVFRLSAAAVGLSAAAVGAPPAVPEAVAVRALALAEPRFVPVPVWAQLVTALTGEAASEDELAAFAREEAGTLRLGPLGVSFVDEGLAETLRRETEPAELRRVSKHAVDWLVRSAPEFLHPEGWSKRDAVGLYAATGLAMHAVQAGTYDEILRDGRVIVNLPQTALMDAARSSTSLVPGNSAAADAIHLWGWGITPRQQTEWASWLHLMALSRGDLEFASAVASSRVALPWQAKWAHWRPPGGFHARYLRAGRFAALAEVRWQGRPAIAGLQQRTVDDAQQPYVSIWDAETGDRVAGPWENDEIPQEQRADLTWPASRTDGSASPASPPDGSASPASPPDGSASPASPPDGSASPASPPDGSASPALVRELFASSSPRRSEQAFVLPCAPLAVGDVVVFGGDSGLIAVRPAKGVDITGLGARQQPLSWDYADAGASSPVGAPAPGHEDVSILFGEDAIYPVEAEDFPDRLTHAATRELLLEFGLPDMNEGAMGLFPYGNWEMGILDELPSWPEGIEPVSETGPFFQIGKWMGGKLVIDGPTGHVLRVPTKPGQDHLAGLPAAHSLGDFLTMVALWVTGLRTRSLLPPAASEREQITYWVLGALTEVDETGGAQPAWSYVLHNT</sequence>
<proteinExistence type="predicted"/>
<reference evidence="2 3" key="1">
    <citation type="submission" date="2023-08" db="EMBL/GenBank/DDBJ databases">
        <authorList>
            <person name="Sharma P."/>
            <person name="Verma V."/>
            <person name="Mohan M.K."/>
            <person name="Dubey A.K."/>
        </authorList>
    </citation>
    <scope>NUCLEOTIDE SEQUENCE [LARGE SCALE GENOMIC DNA]</scope>
    <source>
        <strain evidence="2 3">ADP4</strain>
    </source>
</reference>
<feature type="compositionally biased region" description="Low complexity" evidence="1">
    <location>
        <begin position="480"/>
        <end position="524"/>
    </location>
</feature>
<dbReference type="RefSeq" id="WP_331788101.1">
    <property type="nucleotide sequence ID" value="NZ_JAVFKM010000012.1"/>
</dbReference>
<dbReference type="InterPro" id="IPR025851">
    <property type="entry name" value="SUKH-4"/>
</dbReference>
<protein>
    <submittedName>
        <fullName evidence="2">SUKH-4 family immunity protein</fullName>
    </submittedName>
</protein>
<accession>A0ABU7WXV4</accession>
<evidence type="ECO:0000256" key="1">
    <source>
        <dbReference type="SAM" id="MobiDB-lite"/>
    </source>
</evidence>
<organism evidence="2 3">
    <name type="scientific">Streptomyces chrestomyceticus</name>
    <dbReference type="NCBI Taxonomy" id="68185"/>
    <lineage>
        <taxon>Bacteria</taxon>
        <taxon>Bacillati</taxon>
        <taxon>Actinomycetota</taxon>
        <taxon>Actinomycetes</taxon>
        <taxon>Kitasatosporales</taxon>
        <taxon>Streptomycetaceae</taxon>
        <taxon>Streptomyces</taxon>
    </lineage>
</organism>
<feature type="region of interest" description="Disordered" evidence="1">
    <location>
        <begin position="475"/>
        <end position="524"/>
    </location>
</feature>
<dbReference type="EMBL" id="JAVFKM010000012">
    <property type="protein sequence ID" value="MEF3116343.1"/>
    <property type="molecule type" value="Genomic_DNA"/>
</dbReference>
<gene>
    <name evidence="2" type="ORF">RB636_24495</name>
</gene>
<evidence type="ECO:0000313" key="3">
    <source>
        <dbReference type="Proteomes" id="UP001348265"/>
    </source>
</evidence>
<dbReference type="Pfam" id="PF14435">
    <property type="entry name" value="SUKH-4"/>
    <property type="match status" value="1"/>
</dbReference>
<name>A0ABU7WXV4_9ACTN</name>
<comment type="caution">
    <text evidence="2">The sequence shown here is derived from an EMBL/GenBank/DDBJ whole genome shotgun (WGS) entry which is preliminary data.</text>
</comment>
<keyword evidence="3" id="KW-1185">Reference proteome</keyword>
<evidence type="ECO:0000313" key="2">
    <source>
        <dbReference type="EMBL" id="MEF3116343.1"/>
    </source>
</evidence>